<dbReference type="Gene3D" id="3.40.50.300">
    <property type="entry name" value="P-loop containing nucleotide triphosphate hydrolases"/>
    <property type="match status" value="1"/>
</dbReference>
<dbReference type="Proteomes" id="UP001366166">
    <property type="component" value="Chromosome"/>
</dbReference>
<organism evidence="1 2">
    <name type="scientific">Desulfoferula mesophila</name>
    <dbReference type="NCBI Taxonomy" id="3058419"/>
    <lineage>
        <taxon>Bacteria</taxon>
        <taxon>Pseudomonadati</taxon>
        <taxon>Thermodesulfobacteriota</taxon>
        <taxon>Desulfarculia</taxon>
        <taxon>Desulfarculales</taxon>
        <taxon>Desulfarculaceae</taxon>
        <taxon>Desulfoferula</taxon>
    </lineage>
</organism>
<dbReference type="RefSeq" id="WP_338605664.1">
    <property type="nucleotide sequence ID" value="NZ_AP028679.1"/>
</dbReference>
<evidence type="ECO:0000313" key="1">
    <source>
        <dbReference type="EMBL" id="BEQ13934.1"/>
    </source>
</evidence>
<evidence type="ECO:0008006" key="3">
    <source>
        <dbReference type="Google" id="ProtNLM"/>
    </source>
</evidence>
<dbReference type="AlphaFoldDB" id="A0AAU9EFB2"/>
<accession>A0AAU9EFB2</accession>
<dbReference type="KEGG" id="dmp:FAK_10000"/>
<dbReference type="InterPro" id="IPR027417">
    <property type="entry name" value="P-loop_NTPase"/>
</dbReference>
<proteinExistence type="predicted"/>
<keyword evidence="2" id="KW-1185">Reference proteome</keyword>
<dbReference type="Pfam" id="PF13189">
    <property type="entry name" value="Cytidylate_kin2"/>
    <property type="match status" value="1"/>
</dbReference>
<sequence length="273" mass="30789">MPLIIISADEFKQGDEIGQKVAGVMGYRYLGRDLLHTVAQEHQLNEQELIQALDDPPGLLSRRARRQRLLGYIEAACLEALLDDDAVCFGLAAHMYVRAVSHALKVRIINEPEQRAADLAQAEGMTLDKARKQVLRQTKDERRWSEDAYQLDQTDASLYDLVISLGTLELAKAVDIICDTVAYRKFQPMTYSRKLMQDKALAAQVRLALMEHFPDVRVEANDGTVAAYIQSLKKDQRKKQELVRQIAGEMPGVRHVEVHVIRDLVGQAAQSTR</sequence>
<dbReference type="EMBL" id="AP028679">
    <property type="protein sequence ID" value="BEQ13934.1"/>
    <property type="molecule type" value="Genomic_DNA"/>
</dbReference>
<protein>
    <recommendedName>
        <fullName evidence="3">Cytidylate kinase</fullName>
    </recommendedName>
</protein>
<reference evidence="2" key="1">
    <citation type="journal article" date="2023" name="Arch. Microbiol.">
        <title>Desulfoferula mesophilus gen. nov. sp. nov., a mesophilic sulfate-reducing bacterium isolated from a brackish lake sediment.</title>
        <authorList>
            <person name="Watanabe T."/>
            <person name="Yabe T."/>
            <person name="Tsuji J.M."/>
            <person name="Fukui M."/>
        </authorList>
    </citation>
    <scope>NUCLEOTIDE SEQUENCE [LARGE SCALE GENOMIC DNA]</scope>
    <source>
        <strain evidence="2">12FAK</strain>
    </source>
</reference>
<evidence type="ECO:0000313" key="2">
    <source>
        <dbReference type="Proteomes" id="UP001366166"/>
    </source>
</evidence>
<name>A0AAU9EFB2_9BACT</name>
<gene>
    <name evidence="1" type="ORF">FAK_10000</name>
</gene>